<evidence type="ECO:0000313" key="13">
    <source>
        <dbReference type="Proteomes" id="UP000799291"/>
    </source>
</evidence>
<dbReference type="Pfam" id="PF00728">
    <property type="entry name" value="Glyco_hydro_20"/>
    <property type="match status" value="1"/>
</dbReference>
<evidence type="ECO:0000313" key="12">
    <source>
        <dbReference type="EMBL" id="KAF2685491.1"/>
    </source>
</evidence>
<dbReference type="GO" id="GO:0005975">
    <property type="term" value="P:carbohydrate metabolic process"/>
    <property type="evidence" value="ECO:0007669"/>
    <property type="project" value="InterPro"/>
</dbReference>
<dbReference type="InterPro" id="IPR029018">
    <property type="entry name" value="Hex-like_dom2"/>
</dbReference>
<accession>A0A6G1J5K4</accession>
<evidence type="ECO:0000259" key="10">
    <source>
        <dbReference type="Pfam" id="PF00728"/>
    </source>
</evidence>
<evidence type="ECO:0000256" key="2">
    <source>
        <dbReference type="ARBA" id="ARBA00006285"/>
    </source>
</evidence>
<gene>
    <name evidence="12" type="ORF">K458DRAFT_416724</name>
</gene>
<dbReference type="SUPFAM" id="SSF51445">
    <property type="entry name" value="(Trans)glycosidases"/>
    <property type="match status" value="1"/>
</dbReference>
<dbReference type="AlphaFoldDB" id="A0A6G1J5K4"/>
<organism evidence="12 13">
    <name type="scientific">Lentithecium fluviatile CBS 122367</name>
    <dbReference type="NCBI Taxonomy" id="1168545"/>
    <lineage>
        <taxon>Eukaryota</taxon>
        <taxon>Fungi</taxon>
        <taxon>Dikarya</taxon>
        <taxon>Ascomycota</taxon>
        <taxon>Pezizomycotina</taxon>
        <taxon>Dothideomycetes</taxon>
        <taxon>Pleosporomycetidae</taxon>
        <taxon>Pleosporales</taxon>
        <taxon>Massarineae</taxon>
        <taxon>Lentitheciaceae</taxon>
        <taxon>Lentithecium</taxon>
    </lineage>
</organism>
<dbReference type="GO" id="GO:0030203">
    <property type="term" value="P:glycosaminoglycan metabolic process"/>
    <property type="evidence" value="ECO:0007669"/>
    <property type="project" value="TreeGrafter"/>
</dbReference>
<dbReference type="PRINTS" id="PR00738">
    <property type="entry name" value="GLHYDRLASE20"/>
</dbReference>
<keyword evidence="5" id="KW-0325">Glycoprotein</keyword>
<keyword evidence="6 7" id="KW-0326">Glycosidase</keyword>
<feature type="active site" description="Proton donor" evidence="8">
    <location>
        <position position="351"/>
    </location>
</feature>
<feature type="domain" description="Beta-hexosaminidase eukaryotic type N-terminal" evidence="11">
    <location>
        <begin position="27"/>
        <end position="164"/>
    </location>
</feature>
<name>A0A6G1J5K4_9PLEO</name>
<dbReference type="SUPFAM" id="SSF55545">
    <property type="entry name" value="beta-N-acetylhexosaminidase-like domain"/>
    <property type="match status" value="1"/>
</dbReference>
<feature type="chain" id="PRO_5026222303" description="Beta-hexosaminidase" evidence="9">
    <location>
        <begin position="26"/>
        <end position="611"/>
    </location>
</feature>
<dbReference type="OrthoDB" id="428480at2759"/>
<evidence type="ECO:0000256" key="6">
    <source>
        <dbReference type="ARBA" id="ARBA00023295"/>
    </source>
</evidence>
<dbReference type="EMBL" id="MU005578">
    <property type="protein sequence ID" value="KAF2685491.1"/>
    <property type="molecule type" value="Genomic_DNA"/>
</dbReference>
<keyword evidence="4 7" id="KW-0378">Hydrolase</keyword>
<dbReference type="PANTHER" id="PTHR22600">
    <property type="entry name" value="BETA-HEXOSAMINIDASE"/>
    <property type="match status" value="1"/>
</dbReference>
<reference evidence="12" key="1">
    <citation type="journal article" date="2020" name="Stud. Mycol.">
        <title>101 Dothideomycetes genomes: a test case for predicting lifestyles and emergence of pathogens.</title>
        <authorList>
            <person name="Haridas S."/>
            <person name="Albert R."/>
            <person name="Binder M."/>
            <person name="Bloem J."/>
            <person name="Labutti K."/>
            <person name="Salamov A."/>
            <person name="Andreopoulos B."/>
            <person name="Baker S."/>
            <person name="Barry K."/>
            <person name="Bills G."/>
            <person name="Bluhm B."/>
            <person name="Cannon C."/>
            <person name="Castanera R."/>
            <person name="Culley D."/>
            <person name="Daum C."/>
            <person name="Ezra D."/>
            <person name="Gonzalez J."/>
            <person name="Henrissat B."/>
            <person name="Kuo A."/>
            <person name="Liang C."/>
            <person name="Lipzen A."/>
            <person name="Lutzoni F."/>
            <person name="Magnuson J."/>
            <person name="Mondo S."/>
            <person name="Nolan M."/>
            <person name="Ohm R."/>
            <person name="Pangilinan J."/>
            <person name="Park H.-J."/>
            <person name="Ramirez L."/>
            <person name="Alfaro M."/>
            <person name="Sun H."/>
            <person name="Tritt A."/>
            <person name="Yoshinaga Y."/>
            <person name="Zwiers L.-H."/>
            <person name="Turgeon B."/>
            <person name="Goodwin S."/>
            <person name="Spatafora J."/>
            <person name="Crous P."/>
            <person name="Grigoriev I."/>
        </authorList>
    </citation>
    <scope>NUCLEOTIDE SEQUENCE</scope>
    <source>
        <strain evidence="12">CBS 122367</strain>
    </source>
</reference>
<dbReference type="PIRSF" id="PIRSF001093">
    <property type="entry name" value="B-hxosamndse_ab_euk"/>
    <property type="match status" value="1"/>
</dbReference>
<dbReference type="GO" id="GO:0016020">
    <property type="term" value="C:membrane"/>
    <property type="evidence" value="ECO:0007669"/>
    <property type="project" value="TreeGrafter"/>
</dbReference>
<dbReference type="GO" id="GO:0016231">
    <property type="term" value="F:beta-N-acetylglucosaminidase activity"/>
    <property type="evidence" value="ECO:0007669"/>
    <property type="project" value="TreeGrafter"/>
</dbReference>
<comment type="catalytic activity">
    <reaction evidence="1 7">
        <text>Hydrolysis of terminal non-reducing N-acetyl-D-hexosamine residues in N-acetyl-beta-D-hexosaminides.</text>
        <dbReference type="EC" id="3.2.1.52"/>
    </reaction>
</comment>
<dbReference type="InterPro" id="IPR025705">
    <property type="entry name" value="Beta_hexosaminidase_sua/sub"/>
</dbReference>
<evidence type="ECO:0000256" key="1">
    <source>
        <dbReference type="ARBA" id="ARBA00001231"/>
    </source>
</evidence>
<dbReference type="InterPro" id="IPR017853">
    <property type="entry name" value="GH"/>
</dbReference>
<dbReference type="Proteomes" id="UP000799291">
    <property type="component" value="Unassembled WGS sequence"/>
</dbReference>
<evidence type="ECO:0000256" key="3">
    <source>
        <dbReference type="ARBA" id="ARBA00022729"/>
    </source>
</evidence>
<keyword evidence="3 9" id="KW-0732">Signal</keyword>
<dbReference type="InterPro" id="IPR015883">
    <property type="entry name" value="Glyco_hydro_20_cat"/>
</dbReference>
<evidence type="ECO:0000256" key="5">
    <source>
        <dbReference type="ARBA" id="ARBA00023180"/>
    </source>
</evidence>
<dbReference type="Pfam" id="PF14845">
    <property type="entry name" value="Glycohydro_20b2"/>
    <property type="match status" value="1"/>
</dbReference>
<protein>
    <recommendedName>
        <fullName evidence="7">Beta-hexosaminidase</fullName>
        <ecNumber evidence="7">3.2.1.52</ecNumber>
    </recommendedName>
</protein>
<comment type="similarity">
    <text evidence="2 7">Belongs to the glycosyl hydrolase 20 family.</text>
</comment>
<feature type="signal peptide" evidence="9">
    <location>
        <begin position="1"/>
        <end position="25"/>
    </location>
</feature>
<evidence type="ECO:0000256" key="4">
    <source>
        <dbReference type="ARBA" id="ARBA00022801"/>
    </source>
</evidence>
<evidence type="ECO:0000256" key="9">
    <source>
        <dbReference type="SAM" id="SignalP"/>
    </source>
</evidence>
<dbReference type="Gene3D" id="3.20.20.80">
    <property type="entry name" value="Glycosidases"/>
    <property type="match status" value="1"/>
</dbReference>
<dbReference type="FunFam" id="3.20.20.80:FF:000063">
    <property type="entry name" value="Beta-hexosaminidase"/>
    <property type="match status" value="1"/>
</dbReference>
<dbReference type="InterPro" id="IPR029019">
    <property type="entry name" value="HEX_eukaryotic_N"/>
</dbReference>
<evidence type="ECO:0000256" key="7">
    <source>
        <dbReference type="PIRNR" id="PIRNR001093"/>
    </source>
</evidence>
<dbReference type="Gene3D" id="3.30.379.10">
    <property type="entry name" value="Chitobiase/beta-hexosaminidase domain 2-like"/>
    <property type="match status" value="1"/>
</dbReference>
<sequence>MRDFILASLATATFLFARHAQAVAANPLPAPVEITWGDTGALTVGSLSLNGPDHKVLQDGFDRATKAITELKWIPAATEAPVRSFEPFPTPTAASKRRIRRQYGTNTTGTLSGVNVQIADTHAALQHGVDESYTLEIALGSENIEITAETVYGALHALTTLQQLVINDGSGKLIVEQPVSIKDTPLYPVRGIMIDSGRNYLSKKKIKEQIDGLALSKLNVLHWHLVDSQSWPVELEVYPDMIEDAYSANEIYTKECMIEIIEYAAARGVRVIPEIDMPGHANSGWKQVDESMLACINSWWSNDEWPLHTAVEPNPGQLDILNNKTYEATGKVYKELANIFPDNWFHIGGDELHINCYNFSSLAREFFASGKSMGDLYQVWVDRALPNFKAQANKTFVMWEDVLLSADAAATGVVPKDVVLQAWNNGLEHINNITAKGYRVIVSSSDFMYLDCGYGGWVGNDQRYDVQVNPNATDGSPNFNWGAGGGSWCAPYKTWQRIYDFDFTQGLSEEQKALVQGAIAPLWSEQVDDVVVSQKLWPRAAALAELVWSGNRNADGNKRTTELTQRILNFREYLVANGVMAAPLMPKFCLQHPHECDLNLNQTILHNGPIA</sequence>
<feature type="domain" description="Glycoside hydrolase family 20 catalytic" evidence="10">
    <location>
        <begin position="187"/>
        <end position="550"/>
    </location>
</feature>
<dbReference type="PANTHER" id="PTHR22600:SF26">
    <property type="entry name" value="BETA-N-ACETYLHEXOSAMINIDASE"/>
    <property type="match status" value="1"/>
</dbReference>
<evidence type="ECO:0000259" key="11">
    <source>
        <dbReference type="Pfam" id="PF14845"/>
    </source>
</evidence>
<dbReference type="EC" id="3.2.1.52" evidence="7"/>
<proteinExistence type="inferred from homology"/>
<evidence type="ECO:0000256" key="8">
    <source>
        <dbReference type="PIRSR" id="PIRSR001093-1"/>
    </source>
</evidence>
<keyword evidence="13" id="KW-1185">Reference proteome</keyword>